<evidence type="ECO:0000313" key="1">
    <source>
        <dbReference type="EMBL" id="KAF4042662.1"/>
    </source>
</evidence>
<protein>
    <submittedName>
        <fullName evidence="1">Uncharacterized protein</fullName>
    </submittedName>
</protein>
<keyword evidence="2" id="KW-1185">Reference proteome</keyword>
<organism evidence="1 2">
    <name type="scientific">Phytophthora infestans</name>
    <name type="common">Potato late blight agent</name>
    <name type="synonym">Botrytis infestans</name>
    <dbReference type="NCBI Taxonomy" id="4787"/>
    <lineage>
        <taxon>Eukaryota</taxon>
        <taxon>Sar</taxon>
        <taxon>Stramenopiles</taxon>
        <taxon>Oomycota</taxon>
        <taxon>Peronosporomycetes</taxon>
        <taxon>Peronosporales</taxon>
        <taxon>Peronosporaceae</taxon>
        <taxon>Phytophthora</taxon>
    </lineage>
</organism>
<accession>A0A833SXN6</accession>
<reference evidence="1" key="1">
    <citation type="submission" date="2020-04" db="EMBL/GenBank/DDBJ databases">
        <title>Hybrid Assembly of Korean Phytophthora infestans isolates.</title>
        <authorList>
            <person name="Prokchorchik M."/>
            <person name="Lee Y."/>
            <person name="Seo J."/>
            <person name="Cho J.-H."/>
            <person name="Park Y.-E."/>
            <person name="Jang D.-C."/>
            <person name="Im J.-S."/>
            <person name="Choi J.-G."/>
            <person name="Park H.-J."/>
            <person name="Lee G.-B."/>
            <person name="Lee Y.-G."/>
            <person name="Hong S.-Y."/>
            <person name="Cho K."/>
            <person name="Sohn K.H."/>
        </authorList>
    </citation>
    <scope>NUCLEOTIDE SEQUENCE</scope>
    <source>
        <strain evidence="1">KR_1_A1</strain>
    </source>
</reference>
<dbReference type="AlphaFoldDB" id="A0A833SXN6"/>
<dbReference type="Proteomes" id="UP000602510">
    <property type="component" value="Unassembled WGS sequence"/>
</dbReference>
<evidence type="ECO:0000313" key="2">
    <source>
        <dbReference type="Proteomes" id="UP000602510"/>
    </source>
</evidence>
<comment type="caution">
    <text evidence="1">The sequence shown here is derived from an EMBL/GenBank/DDBJ whole genome shotgun (WGS) entry which is preliminary data.</text>
</comment>
<dbReference type="EMBL" id="WSZM01000097">
    <property type="protein sequence ID" value="KAF4042662.1"/>
    <property type="molecule type" value="Genomic_DNA"/>
</dbReference>
<proteinExistence type="predicted"/>
<gene>
    <name evidence="1" type="ORF">GN244_ATG04968</name>
</gene>
<name>A0A833SXN6_PHYIN</name>
<sequence length="75" mass="8606">MTEKLQAIRSKNAKLMETNLSLLLEIRETDTDIDEARRKLLTQCKLLENHGIPVPQHFLELLAESQQIIQGPNEP</sequence>